<keyword evidence="3" id="KW-1185">Reference proteome</keyword>
<accession>A0ABQ8LLC4</accession>
<gene>
    <name evidence="2" type="ORF">H4Q32_019559</name>
</gene>
<dbReference type="Proteomes" id="UP000830375">
    <property type="component" value="Unassembled WGS sequence"/>
</dbReference>
<protein>
    <submittedName>
        <fullName evidence="2">Ethanolamine-phosphate phospho-lyase</fullName>
    </submittedName>
</protein>
<evidence type="ECO:0000256" key="1">
    <source>
        <dbReference type="SAM" id="MobiDB-lite"/>
    </source>
</evidence>
<evidence type="ECO:0000313" key="2">
    <source>
        <dbReference type="EMBL" id="KAI2651459.1"/>
    </source>
</evidence>
<proteinExistence type="predicted"/>
<name>A0ABQ8LLC4_LABRO</name>
<organism evidence="2 3">
    <name type="scientific">Labeo rohita</name>
    <name type="common">Indian major carp</name>
    <name type="synonym">Cyprinus rohita</name>
    <dbReference type="NCBI Taxonomy" id="84645"/>
    <lineage>
        <taxon>Eukaryota</taxon>
        <taxon>Metazoa</taxon>
        <taxon>Chordata</taxon>
        <taxon>Craniata</taxon>
        <taxon>Vertebrata</taxon>
        <taxon>Euteleostomi</taxon>
        <taxon>Actinopterygii</taxon>
        <taxon>Neopterygii</taxon>
        <taxon>Teleostei</taxon>
        <taxon>Ostariophysi</taxon>
        <taxon>Cypriniformes</taxon>
        <taxon>Cyprinidae</taxon>
        <taxon>Labeoninae</taxon>
        <taxon>Labeonini</taxon>
        <taxon>Labeo</taxon>
    </lineage>
</organism>
<dbReference type="EMBL" id="JACTAM010000021">
    <property type="protein sequence ID" value="KAI2651459.1"/>
    <property type="molecule type" value="Genomic_DNA"/>
</dbReference>
<reference evidence="2 3" key="1">
    <citation type="submission" date="2022-01" db="EMBL/GenBank/DDBJ databases">
        <title>A high-quality chromosome-level genome assembly of rohu carp, Labeo rohita.</title>
        <authorList>
            <person name="Arick M.A. II"/>
            <person name="Hsu C.-Y."/>
            <person name="Magbanua Z."/>
            <person name="Pechanova O."/>
            <person name="Grover C."/>
            <person name="Miller E."/>
            <person name="Thrash A."/>
            <person name="Ezzel L."/>
            <person name="Alam S."/>
            <person name="Benzie J."/>
            <person name="Hamilton M."/>
            <person name="Karsi A."/>
            <person name="Lawrence M.L."/>
            <person name="Peterson D.G."/>
        </authorList>
    </citation>
    <scope>NUCLEOTIDE SEQUENCE [LARGE SCALE GENOMIC DNA]</scope>
    <source>
        <strain evidence="3">BAU-BD-2019</strain>
        <tissue evidence="2">Blood</tissue>
    </source>
</reference>
<feature type="region of interest" description="Disordered" evidence="1">
    <location>
        <begin position="339"/>
        <end position="363"/>
    </location>
</feature>
<feature type="compositionally biased region" description="Polar residues" evidence="1">
    <location>
        <begin position="339"/>
        <end position="348"/>
    </location>
</feature>
<comment type="caution">
    <text evidence="2">The sequence shown here is derived from an EMBL/GenBank/DDBJ whole genome shotgun (WGS) entry which is preliminary data.</text>
</comment>
<sequence>MSSILRQDTVCPGHSHVCMKKSKIRACRKSATASTQLLRKSHDEATLAPQLRLNVPTDHHIEKWNHCEGHFYKAWTHLQLLIKKASVDYCCRCHEEKCISIAIFPALKHVPVFWAYKISHKGVPDLSEHELLKNITTWYISPMVVEDLLRGKLHSLPPQVTSRPSPSTTHILSGVFHLNAKYIRWITYHHTDTKGLTFEGALVQKSKEKCKWKWLTVKQLVGFLSDIFLTKPMQTLFDYQNTGPLNLNGLDEIPDIVSVGKKIEDYLDTAMPCVITTTMQIKEAERDFSKVTTSSKPPLTSDMIAGLCSVLIHRTSTGLKRCLERMILDKENYTTSSPLLYLSGSNKPRNVRSDLQKQSSQSQLNEIINHRKSTTQKPHNRELSAEENYHFYYFNGKIRRTMNHFGYGV</sequence>
<evidence type="ECO:0000313" key="3">
    <source>
        <dbReference type="Proteomes" id="UP000830375"/>
    </source>
</evidence>